<accession>A0A1F6T7F9</accession>
<dbReference type="STRING" id="1817756.A2140_09620"/>
<protein>
    <submittedName>
        <fullName evidence="1">Uncharacterized protein</fullName>
    </submittedName>
</protein>
<gene>
    <name evidence="1" type="ORF">A2140_09620</name>
</gene>
<sequence length="192" mass="21228">MQLTVMIDARLLAINVPDEMLSEAESVFAKMDRDMDAGWQMGPEFIESPDRVQRCQIAANKLLVSLSGANENMATLMAAYILTRLPGVSRVHIDTAGEMMNTHFDMDSAVPASVPPAPPAGGGDRRRAMAQAGQEVGAVYRAGRAWRFTVQEANGQWAESPPFESEVQAQEARLRVVKDRYEAILRRQPRLN</sequence>
<organism evidence="1 2">
    <name type="scientific">Candidatus Muproteobacteria bacterium RBG_16_62_13</name>
    <dbReference type="NCBI Taxonomy" id="1817756"/>
    <lineage>
        <taxon>Bacteria</taxon>
        <taxon>Pseudomonadati</taxon>
        <taxon>Pseudomonadota</taxon>
        <taxon>Candidatus Muproteobacteria</taxon>
    </lineage>
</organism>
<evidence type="ECO:0000313" key="1">
    <source>
        <dbReference type="EMBL" id="OGI41054.1"/>
    </source>
</evidence>
<dbReference type="EMBL" id="MFSQ01000040">
    <property type="protein sequence ID" value="OGI41054.1"/>
    <property type="molecule type" value="Genomic_DNA"/>
</dbReference>
<comment type="caution">
    <text evidence="1">The sequence shown here is derived from an EMBL/GenBank/DDBJ whole genome shotgun (WGS) entry which is preliminary data.</text>
</comment>
<reference evidence="1 2" key="1">
    <citation type="journal article" date="2016" name="Nat. Commun.">
        <title>Thousands of microbial genomes shed light on interconnected biogeochemical processes in an aquifer system.</title>
        <authorList>
            <person name="Anantharaman K."/>
            <person name="Brown C.T."/>
            <person name="Hug L.A."/>
            <person name="Sharon I."/>
            <person name="Castelle C.J."/>
            <person name="Probst A.J."/>
            <person name="Thomas B.C."/>
            <person name="Singh A."/>
            <person name="Wilkins M.J."/>
            <person name="Karaoz U."/>
            <person name="Brodie E.L."/>
            <person name="Williams K.H."/>
            <person name="Hubbard S.S."/>
            <person name="Banfield J.F."/>
        </authorList>
    </citation>
    <scope>NUCLEOTIDE SEQUENCE [LARGE SCALE GENOMIC DNA]</scope>
</reference>
<dbReference type="AlphaFoldDB" id="A0A1F6T7F9"/>
<proteinExistence type="predicted"/>
<evidence type="ECO:0000313" key="2">
    <source>
        <dbReference type="Proteomes" id="UP000178379"/>
    </source>
</evidence>
<name>A0A1F6T7F9_9PROT</name>
<dbReference type="Proteomes" id="UP000178379">
    <property type="component" value="Unassembled WGS sequence"/>
</dbReference>